<protein>
    <recommendedName>
        <fullName evidence="3">RlfB</fullName>
    </recommendedName>
</protein>
<comment type="caution">
    <text evidence="1">The sequence shown here is derived from an EMBL/GenBank/DDBJ whole genome shotgun (WGS) entry which is preliminary data.</text>
</comment>
<sequence length="165" mass="20079">MYPLLDFSACACEEEMVELAYQQFKQDFINTPLYLANRFYTDPLQPSGCPNQKEQVFWHLITRRNKENKRVFDLERARRIGWIKQIILDYAKPHVKLFYYLDKKIRLYLWLYDFDFVVILQKAHKGEAIFLVTGFYIDKNDNKKTYEDRYKAYNDDPKLKNCAWF</sequence>
<gene>
    <name evidence="1" type="ORF">ACFOPX_07215</name>
</gene>
<dbReference type="EMBL" id="JBHRZO010000049">
    <property type="protein sequence ID" value="MFC3848301.1"/>
    <property type="molecule type" value="Genomic_DNA"/>
</dbReference>
<name>A0ABV7ZJQ4_9HELI</name>
<dbReference type="Proteomes" id="UP001595783">
    <property type="component" value="Unassembled WGS sequence"/>
</dbReference>
<keyword evidence="2" id="KW-1185">Reference proteome</keyword>
<evidence type="ECO:0000313" key="2">
    <source>
        <dbReference type="Proteomes" id="UP001595783"/>
    </source>
</evidence>
<dbReference type="RefSeq" id="WP_104752305.1">
    <property type="nucleotide sequence ID" value="NZ_FZMF01000019.1"/>
</dbReference>
<evidence type="ECO:0008006" key="3">
    <source>
        <dbReference type="Google" id="ProtNLM"/>
    </source>
</evidence>
<accession>A0ABV7ZJQ4</accession>
<organism evidence="1 2">
    <name type="scientific">Helicobacter baculiformis</name>
    <dbReference type="NCBI Taxonomy" id="427351"/>
    <lineage>
        <taxon>Bacteria</taxon>
        <taxon>Pseudomonadati</taxon>
        <taxon>Campylobacterota</taxon>
        <taxon>Epsilonproteobacteria</taxon>
        <taxon>Campylobacterales</taxon>
        <taxon>Helicobacteraceae</taxon>
        <taxon>Helicobacter</taxon>
    </lineage>
</organism>
<evidence type="ECO:0000313" key="1">
    <source>
        <dbReference type="EMBL" id="MFC3848301.1"/>
    </source>
</evidence>
<proteinExistence type="predicted"/>
<reference evidence="2" key="1">
    <citation type="journal article" date="2019" name="Int. J. Syst. Evol. Microbiol.">
        <title>The Global Catalogue of Microorganisms (GCM) 10K type strain sequencing project: providing services to taxonomists for standard genome sequencing and annotation.</title>
        <authorList>
            <consortium name="The Broad Institute Genomics Platform"/>
            <consortium name="The Broad Institute Genome Sequencing Center for Infectious Disease"/>
            <person name="Wu L."/>
            <person name="Ma J."/>
        </authorList>
    </citation>
    <scope>NUCLEOTIDE SEQUENCE [LARGE SCALE GENOMIC DNA]</scope>
    <source>
        <strain evidence="2">CCUG 53816</strain>
    </source>
</reference>